<dbReference type="SUPFAM" id="SSF50985">
    <property type="entry name" value="RCC1/BLIP-II"/>
    <property type="match status" value="1"/>
</dbReference>
<dbReference type="InterPro" id="IPR051210">
    <property type="entry name" value="Ub_ligase/GEF_domain"/>
</dbReference>
<evidence type="ECO:0000256" key="2">
    <source>
        <dbReference type="PROSITE-ProRule" id="PRU00235"/>
    </source>
</evidence>
<feature type="repeat" description="RCC1" evidence="2">
    <location>
        <begin position="115"/>
        <end position="166"/>
    </location>
</feature>
<reference evidence="3" key="1">
    <citation type="submission" date="2021-02" db="EMBL/GenBank/DDBJ databases">
        <authorList>
            <person name="Dougan E. K."/>
            <person name="Rhodes N."/>
            <person name="Thang M."/>
            <person name="Chan C."/>
        </authorList>
    </citation>
    <scope>NUCLEOTIDE SEQUENCE</scope>
</reference>
<keyword evidence="1" id="KW-0677">Repeat</keyword>
<evidence type="ECO:0000313" key="4">
    <source>
        <dbReference type="Proteomes" id="UP000654075"/>
    </source>
</evidence>
<dbReference type="Gene3D" id="2.130.10.30">
    <property type="entry name" value="Regulator of chromosome condensation 1/beta-lactamase-inhibitor protein II"/>
    <property type="match status" value="1"/>
</dbReference>
<dbReference type="InterPro" id="IPR009091">
    <property type="entry name" value="RCC1/BLIP-II"/>
</dbReference>
<dbReference type="OrthoDB" id="10256179at2759"/>
<dbReference type="PROSITE" id="PS50012">
    <property type="entry name" value="RCC1_3"/>
    <property type="match status" value="3"/>
</dbReference>
<feature type="non-terminal residue" evidence="3">
    <location>
        <position position="1"/>
    </location>
</feature>
<sequence>MGQSSTKAGAVVWGSSEHGQLGVGSLPTEDRAVTPRLVEGLRHVHVRHVACGGHYSAALSESGEVHTWGCSKDGQLGHGDAKDVHAPKPVRSLQSKLIRSVSCAEHHCAAVSESGVLYTWGRGQNGRLGHGGTDNELIPKAVEALVGNHVSQVACGEFHTACVILNPTH</sequence>
<keyword evidence="4" id="KW-1185">Reference proteome</keyword>
<feature type="repeat" description="RCC1" evidence="2">
    <location>
        <begin position="8"/>
        <end position="62"/>
    </location>
</feature>
<dbReference type="PANTHER" id="PTHR22870:SF408">
    <property type="entry name" value="OS09G0560450 PROTEIN"/>
    <property type="match status" value="1"/>
</dbReference>
<gene>
    <name evidence="3" type="ORF">PGLA1383_LOCUS9221</name>
</gene>
<dbReference type="EMBL" id="CAJNNV010004303">
    <property type="protein sequence ID" value="CAE8590501.1"/>
    <property type="molecule type" value="Genomic_DNA"/>
</dbReference>
<dbReference type="PANTHER" id="PTHR22870">
    <property type="entry name" value="REGULATOR OF CHROMOSOME CONDENSATION"/>
    <property type="match status" value="1"/>
</dbReference>
<evidence type="ECO:0000256" key="1">
    <source>
        <dbReference type="ARBA" id="ARBA00022737"/>
    </source>
</evidence>
<dbReference type="OMA" id="INIKCIA"/>
<dbReference type="InterPro" id="IPR000408">
    <property type="entry name" value="Reg_chr_condens"/>
</dbReference>
<dbReference type="Proteomes" id="UP000654075">
    <property type="component" value="Unassembled WGS sequence"/>
</dbReference>
<organism evidence="3 4">
    <name type="scientific">Polarella glacialis</name>
    <name type="common">Dinoflagellate</name>
    <dbReference type="NCBI Taxonomy" id="89957"/>
    <lineage>
        <taxon>Eukaryota</taxon>
        <taxon>Sar</taxon>
        <taxon>Alveolata</taxon>
        <taxon>Dinophyceae</taxon>
        <taxon>Suessiales</taxon>
        <taxon>Suessiaceae</taxon>
        <taxon>Polarella</taxon>
    </lineage>
</organism>
<comment type="caution">
    <text evidence="3">The sequence shown here is derived from an EMBL/GenBank/DDBJ whole genome shotgun (WGS) entry which is preliminary data.</text>
</comment>
<dbReference type="AlphaFoldDB" id="A0A813DYJ1"/>
<dbReference type="Pfam" id="PF00415">
    <property type="entry name" value="RCC1"/>
    <property type="match status" value="3"/>
</dbReference>
<protein>
    <submittedName>
        <fullName evidence="3">Uncharacterized protein</fullName>
    </submittedName>
</protein>
<proteinExistence type="predicted"/>
<dbReference type="PROSITE" id="PS00626">
    <property type="entry name" value="RCC1_2"/>
    <property type="match status" value="1"/>
</dbReference>
<evidence type="ECO:0000313" key="3">
    <source>
        <dbReference type="EMBL" id="CAE8590501.1"/>
    </source>
</evidence>
<accession>A0A813DYJ1</accession>
<dbReference type="PRINTS" id="PR00633">
    <property type="entry name" value="RCCNDNSATION"/>
</dbReference>
<name>A0A813DYJ1_POLGL</name>
<feature type="repeat" description="RCC1" evidence="2">
    <location>
        <begin position="63"/>
        <end position="114"/>
    </location>
</feature>